<organism evidence="6">
    <name type="scientific">Aegilops tauschii</name>
    <name type="common">Tausch's goatgrass</name>
    <name type="synonym">Aegilops squarrosa</name>
    <dbReference type="NCBI Taxonomy" id="37682"/>
    <lineage>
        <taxon>Eukaryota</taxon>
        <taxon>Viridiplantae</taxon>
        <taxon>Streptophyta</taxon>
        <taxon>Embryophyta</taxon>
        <taxon>Tracheophyta</taxon>
        <taxon>Spermatophyta</taxon>
        <taxon>Magnoliopsida</taxon>
        <taxon>Liliopsida</taxon>
        <taxon>Poales</taxon>
        <taxon>Poaceae</taxon>
        <taxon>BOP clade</taxon>
        <taxon>Pooideae</taxon>
        <taxon>Triticodae</taxon>
        <taxon>Triticeae</taxon>
        <taxon>Triticinae</taxon>
        <taxon>Aegilops</taxon>
    </lineage>
</organism>
<dbReference type="InterPro" id="IPR021109">
    <property type="entry name" value="Peptidase_aspartic_dom_sf"/>
</dbReference>
<evidence type="ECO:0000259" key="5">
    <source>
        <dbReference type="Pfam" id="PF14543"/>
    </source>
</evidence>
<comment type="similarity">
    <text evidence="1">Belongs to the peptidase A1 family.</text>
</comment>
<proteinExistence type="inferred from homology"/>
<evidence type="ECO:0000259" key="4">
    <source>
        <dbReference type="Pfam" id="PF14541"/>
    </source>
</evidence>
<reference evidence="6" key="1">
    <citation type="submission" date="2015-06" db="UniProtKB">
        <authorList>
            <consortium name="EnsemblPlants"/>
        </authorList>
    </citation>
    <scope>IDENTIFICATION</scope>
</reference>
<dbReference type="Gene3D" id="2.40.70.10">
    <property type="entry name" value="Acid Proteases"/>
    <property type="match status" value="2"/>
</dbReference>
<accession>M8BPG8</accession>
<keyword evidence="2" id="KW-0645">Protease</keyword>
<dbReference type="GO" id="GO:0005576">
    <property type="term" value="C:extracellular region"/>
    <property type="evidence" value="ECO:0007669"/>
    <property type="project" value="TreeGrafter"/>
</dbReference>
<feature type="domain" description="Xylanase inhibitor C-terminal" evidence="4">
    <location>
        <begin position="260"/>
        <end position="389"/>
    </location>
</feature>
<dbReference type="InterPro" id="IPR032861">
    <property type="entry name" value="TAXi_N"/>
</dbReference>
<dbReference type="PANTHER" id="PTHR47967:SF89">
    <property type="entry name" value="PEPTIDASE A1 DOMAIN-CONTAINING PROTEIN"/>
    <property type="match status" value="1"/>
</dbReference>
<name>M8BPG8_AEGTA</name>
<feature type="domain" description="Xylanase inhibitor N-terminal" evidence="5">
    <location>
        <begin position="74"/>
        <end position="236"/>
    </location>
</feature>
<dbReference type="InterPro" id="IPR032799">
    <property type="entry name" value="TAXi_C"/>
</dbReference>
<dbReference type="EnsemblPlants" id="EMT04867">
    <property type="protein sequence ID" value="EMT04867"/>
    <property type="gene ID" value="F775_09321"/>
</dbReference>
<sequence length="419" mass="45480">MFKLLSTLVLPVFFLSFAIAWANLSNTTGLSFQLVALSGAVPDGHASNGSAYTTEDLRLPISTSARYAYGVFVSLGTREGTRLKVLGLDTEISTSWVMCEPCHPSPPQVGNLFSPSASPTFHGVHNNDPVCTTPYRKTAHGCSFHFSSITGYLSRDTFHLRTGRAGAVRESIPRVVFGCAHSSTGFHNDNTLGGVLSLSHLPLSLLTQLGGHAGGRFSYCLPMPTVHNPHGSLLLGADVPSPPPHAHTTNLVIHPGVSGYHLNLIGITLGYKRLKIDKRVFVSHSCSINPAETITHFAEPIYLVVEKALVARMKELGSDPVKGPPGGPLWFDRMYISVEQLPNMAFHFEGGAELWFTSDRLFEVHGMNARFMVAGRGYRRTVIGAAQQECALPGASTDFRWVQLLHYNITPYTGLALVE</sequence>
<dbReference type="InterPro" id="IPR051708">
    <property type="entry name" value="Plant_Aspart_Prot_A1"/>
</dbReference>
<dbReference type="GO" id="GO:0008233">
    <property type="term" value="F:peptidase activity"/>
    <property type="evidence" value="ECO:0007669"/>
    <property type="project" value="UniProtKB-KW"/>
</dbReference>
<evidence type="ECO:0000256" key="2">
    <source>
        <dbReference type="ARBA" id="ARBA00022670"/>
    </source>
</evidence>
<evidence type="ECO:0000256" key="1">
    <source>
        <dbReference type="ARBA" id="ARBA00007447"/>
    </source>
</evidence>
<dbReference type="PANTHER" id="PTHR47967">
    <property type="entry name" value="OS07G0603500 PROTEIN-RELATED"/>
    <property type="match status" value="1"/>
</dbReference>
<protein>
    <submittedName>
        <fullName evidence="6">Aspartic proteinase nepenthesin-1</fullName>
    </submittedName>
</protein>
<evidence type="ECO:0000313" key="6">
    <source>
        <dbReference type="EnsemblPlants" id="EMT04867"/>
    </source>
</evidence>
<keyword evidence="3" id="KW-0378">Hydrolase</keyword>
<dbReference type="SUPFAM" id="SSF50630">
    <property type="entry name" value="Acid proteases"/>
    <property type="match status" value="1"/>
</dbReference>
<evidence type="ECO:0000256" key="3">
    <source>
        <dbReference type="ARBA" id="ARBA00022801"/>
    </source>
</evidence>
<dbReference type="Pfam" id="PF14543">
    <property type="entry name" value="TAXi_N"/>
    <property type="match status" value="1"/>
</dbReference>
<dbReference type="AlphaFoldDB" id="M8BPG8"/>
<dbReference type="Pfam" id="PF14541">
    <property type="entry name" value="TAXi_C"/>
    <property type="match status" value="1"/>
</dbReference>
<dbReference type="GO" id="GO:0006508">
    <property type="term" value="P:proteolysis"/>
    <property type="evidence" value="ECO:0007669"/>
    <property type="project" value="UniProtKB-KW"/>
</dbReference>